<organism evidence="1 2">
    <name type="scientific">Proteiniclasticum sediminis</name>
    <dbReference type="NCBI Taxonomy" id="2804028"/>
    <lineage>
        <taxon>Bacteria</taxon>
        <taxon>Bacillati</taxon>
        <taxon>Bacillota</taxon>
        <taxon>Clostridia</taxon>
        <taxon>Eubacteriales</taxon>
        <taxon>Clostridiaceae</taxon>
        <taxon>Proteiniclasticum</taxon>
    </lineage>
</organism>
<protein>
    <submittedName>
        <fullName evidence="1">Uncharacterized protein</fullName>
    </submittedName>
</protein>
<evidence type="ECO:0000313" key="1">
    <source>
        <dbReference type="EMBL" id="MBR0577203.1"/>
    </source>
</evidence>
<keyword evidence="2" id="KW-1185">Reference proteome</keyword>
<dbReference type="AlphaFoldDB" id="A0A941CTY1"/>
<proteinExistence type="predicted"/>
<comment type="caution">
    <text evidence="1">The sequence shown here is derived from an EMBL/GenBank/DDBJ whole genome shotgun (WGS) entry which is preliminary data.</text>
</comment>
<dbReference type="EMBL" id="JAGSCS010000023">
    <property type="protein sequence ID" value="MBR0577203.1"/>
    <property type="molecule type" value="Genomic_DNA"/>
</dbReference>
<evidence type="ECO:0000313" key="2">
    <source>
        <dbReference type="Proteomes" id="UP000675379"/>
    </source>
</evidence>
<gene>
    <name evidence="1" type="ORF">KCG48_12840</name>
</gene>
<dbReference type="Proteomes" id="UP000675379">
    <property type="component" value="Unassembled WGS sequence"/>
</dbReference>
<reference evidence="1" key="1">
    <citation type="submission" date="2021-04" db="EMBL/GenBank/DDBJ databases">
        <title>Proteiniclasticum sedimins sp. nov., an obligate anaerobic bacterium isolated from anaerobic sludge.</title>
        <authorList>
            <person name="Liu J."/>
        </authorList>
    </citation>
    <scope>NUCLEOTIDE SEQUENCE</scope>
    <source>
        <strain evidence="1">BAD-10</strain>
    </source>
</reference>
<name>A0A941CTY1_9CLOT</name>
<dbReference type="RefSeq" id="WP_211802619.1">
    <property type="nucleotide sequence ID" value="NZ_JAGSCS010000023.1"/>
</dbReference>
<sequence length="165" mass="18091">MNAIGFRVSPNEIYYSIVRQNGEQNEVLGISSLKIPVSIGISEQLSFIRKTFDTIISQFDISFAGIKLIEGNARTSISNSLIFRFNVEGVLMELFTNSTVKSHFMGVSSNIASTLSVEKKKPHEMLDDIMDLTEVVSDTGKRITSEQKEAIIVALASLEAGAKNA</sequence>
<accession>A0A941CTY1</accession>